<evidence type="ECO:0000313" key="11">
    <source>
        <dbReference type="EMBL" id="BAO82377.1"/>
    </source>
</evidence>
<keyword evidence="6 9" id="KW-1133">Transmembrane helix</keyword>
<gene>
    <name evidence="11" type="ORF">SMCB_0149</name>
</gene>
<dbReference type="PANTHER" id="PTHR35011:SF11">
    <property type="entry name" value="TRAP TRANSPORTER SMALL PERMEASE PROTEIN"/>
    <property type="match status" value="1"/>
</dbReference>
<evidence type="ECO:0000256" key="1">
    <source>
        <dbReference type="ARBA" id="ARBA00004429"/>
    </source>
</evidence>
<accession>A0A060NKZ0</accession>
<dbReference type="GO" id="GO:0022857">
    <property type="term" value="F:transmembrane transporter activity"/>
    <property type="evidence" value="ECO:0007669"/>
    <property type="project" value="UniProtKB-UniRule"/>
</dbReference>
<dbReference type="PANTHER" id="PTHR35011">
    <property type="entry name" value="2,3-DIKETO-L-GULONATE TRAP TRANSPORTER SMALL PERMEASE PROTEIN YIAM"/>
    <property type="match status" value="1"/>
</dbReference>
<evidence type="ECO:0000256" key="4">
    <source>
        <dbReference type="ARBA" id="ARBA00022519"/>
    </source>
</evidence>
<keyword evidence="7 9" id="KW-0472">Membrane</keyword>
<sequence length="182" mass="20297">MKEQEPHYKPQPNDGTEWIRLPLKAALLAWRWGTETVVTCLMAIMVGTIILQVFFRFVLNDPLAWSEELARYSLVWITFLGAAVAFRHGGHIVIDTLVMMLPRGAQSILAWVVDVLIVVALLILLVQGLKIMEVTSGVKATMLEIPMSWVFAAIPVSAAIMLAYQVERTIRKIKSAKPTSLA</sequence>
<dbReference type="OrthoDB" id="9815614at2"/>
<keyword evidence="5 9" id="KW-0812">Transmembrane</keyword>
<dbReference type="InterPro" id="IPR055348">
    <property type="entry name" value="DctQ"/>
</dbReference>
<dbReference type="InterPro" id="IPR007387">
    <property type="entry name" value="TRAP_DctQ"/>
</dbReference>
<evidence type="ECO:0000256" key="8">
    <source>
        <dbReference type="ARBA" id="ARBA00038436"/>
    </source>
</evidence>
<name>A0A060NKZ0_9BURK</name>
<feature type="transmembrane region" description="Helical" evidence="9">
    <location>
        <begin position="108"/>
        <end position="126"/>
    </location>
</feature>
<feature type="transmembrane region" description="Helical" evidence="9">
    <location>
        <begin position="69"/>
        <end position="87"/>
    </location>
</feature>
<evidence type="ECO:0000256" key="9">
    <source>
        <dbReference type="RuleBase" id="RU369079"/>
    </source>
</evidence>
<dbReference type="Proteomes" id="UP000066014">
    <property type="component" value="Chromosome"/>
</dbReference>
<evidence type="ECO:0000256" key="7">
    <source>
        <dbReference type="ARBA" id="ARBA00023136"/>
    </source>
</evidence>
<dbReference type="AlphaFoldDB" id="A0A060NKZ0"/>
<dbReference type="RefSeq" id="WP_082027139.1">
    <property type="nucleotide sequence ID" value="NZ_AP014569.1"/>
</dbReference>
<comment type="subcellular location">
    <subcellularLocation>
        <location evidence="1 9">Cell inner membrane</location>
        <topology evidence="1 9">Multi-pass membrane protein</topology>
    </subcellularLocation>
</comment>
<dbReference type="HOGENOM" id="CLU_086356_9_3_4"/>
<keyword evidence="2 9" id="KW-0813">Transport</keyword>
<keyword evidence="3" id="KW-1003">Cell membrane</keyword>
<evidence type="ECO:0000256" key="2">
    <source>
        <dbReference type="ARBA" id="ARBA00022448"/>
    </source>
</evidence>
<dbReference type="GO" id="GO:0005886">
    <property type="term" value="C:plasma membrane"/>
    <property type="evidence" value="ECO:0007669"/>
    <property type="project" value="UniProtKB-SubCell"/>
</dbReference>
<dbReference type="Pfam" id="PF04290">
    <property type="entry name" value="DctQ"/>
    <property type="match status" value="1"/>
</dbReference>
<feature type="domain" description="Tripartite ATP-independent periplasmic transporters DctQ component" evidence="10">
    <location>
        <begin position="45"/>
        <end position="174"/>
    </location>
</feature>
<dbReference type="GO" id="GO:0015740">
    <property type="term" value="P:C4-dicarboxylate transport"/>
    <property type="evidence" value="ECO:0007669"/>
    <property type="project" value="TreeGrafter"/>
</dbReference>
<evidence type="ECO:0000256" key="5">
    <source>
        <dbReference type="ARBA" id="ARBA00022692"/>
    </source>
</evidence>
<evidence type="ECO:0000256" key="3">
    <source>
        <dbReference type="ARBA" id="ARBA00022475"/>
    </source>
</evidence>
<feature type="transmembrane region" description="Helical" evidence="9">
    <location>
        <begin position="146"/>
        <end position="164"/>
    </location>
</feature>
<protein>
    <recommendedName>
        <fullName evidence="9">TRAP transporter small permease protein</fullName>
    </recommendedName>
</protein>
<comment type="subunit">
    <text evidence="9">The complex comprises the extracytoplasmic solute receptor protein and the two transmembrane proteins.</text>
</comment>
<comment type="similarity">
    <text evidence="8 9">Belongs to the TRAP transporter small permease family.</text>
</comment>
<proteinExistence type="inferred from homology"/>
<evidence type="ECO:0000259" key="10">
    <source>
        <dbReference type="Pfam" id="PF04290"/>
    </source>
</evidence>
<dbReference type="STRING" id="1458426.SMCB_0149"/>
<keyword evidence="4 9" id="KW-0997">Cell inner membrane</keyword>
<evidence type="ECO:0000256" key="6">
    <source>
        <dbReference type="ARBA" id="ARBA00022989"/>
    </source>
</evidence>
<reference evidence="11 12" key="1">
    <citation type="journal article" date="2014" name="Nat. Commun.">
        <title>Physiological and genomic features of highly alkaliphilic hydrogen-utilizing Betaproteobacteria from a continental serpentinizing site.</title>
        <authorList>
            <person name="Suzuki S."/>
            <person name="Kuenen J.G."/>
            <person name="Schipper K."/>
            <person name="van der Velde S."/>
            <person name="Ishii S."/>
            <person name="Wu A."/>
            <person name="Sorokin D.Y."/>
            <person name="Tenney A."/>
            <person name="Meng X.Y."/>
            <person name="Morrill P.L."/>
            <person name="Kamagata Y."/>
            <person name="Muyzer G."/>
            <person name="Nealson K.H."/>
        </authorList>
    </citation>
    <scope>NUCLEOTIDE SEQUENCE [LARGE SCALE GENOMIC DNA]</scope>
    <source>
        <strain evidence="11 12">B1</strain>
    </source>
</reference>
<comment type="function">
    <text evidence="9">Part of the tripartite ATP-independent periplasmic (TRAP) transport system.</text>
</comment>
<evidence type="ECO:0000313" key="12">
    <source>
        <dbReference type="Proteomes" id="UP000066014"/>
    </source>
</evidence>
<feature type="transmembrane region" description="Helical" evidence="9">
    <location>
        <begin position="37"/>
        <end position="57"/>
    </location>
</feature>
<dbReference type="EMBL" id="AP014569">
    <property type="protein sequence ID" value="BAO82377.1"/>
    <property type="molecule type" value="Genomic_DNA"/>
</dbReference>
<keyword evidence="12" id="KW-1185">Reference proteome</keyword>
<organism evidence="11 12">
    <name type="scientific">Serpentinimonas maccroryi</name>
    <dbReference type="NCBI Taxonomy" id="1458426"/>
    <lineage>
        <taxon>Bacteria</taxon>
        <taxon>Pseudomonadati</taxon>
        <taxon>Pseudomonadota</taxon>
        <taxon>Betaproteobacteria</taxon>
        <taxon>Burkholderiales</taxon>
        <taxon>Comamonadaceae</taxon>
        <taxon>Serpentinimonas</taxon>
    </lineage>
</organism>
<dbReference type="KEGG" id="cbab:SMCB_0149"/>